<evidence type="ECO:0000313" key="3">
    <source>
        <dbReference type="Proteomes" id="UP001257627"/>
    </source>
</evidence>
<dbReference type="InterPro" id="IPR037401">
    <property type="entry name" value="SnoaL-like"/>
</dbReference>
<comment type="caution">
    <text evidence="2">The sequence shown here is derived from an EMBL/GenBank/DDBJ whole genome shotgun (WGS) entry which is preliminary data.</text>
</comment>
<dbReference type="Gene3D" id="3.10.450.50">
    <property type="match status" value="1"/>
</dbReference>
<accession>A0ABU3V313</accession>
<feature type="domain" description="SnoaL-like" evidence="1">
    <location>
        <begin position="25"/>
        <end position="112"/>
    </location>
</feature>
<dbReference type="InterPro" id="IPR032710">
    <property type="entry name" value="NTF2-like_dom_sf"/>
</dbReference>
<reference evidence="2 3" key="1">
    <citation type="submission" date="2023-02" db="EMBL/GenBank/DDBJ databases">
        <authorList>
            <person name="Maleckis M."/>
        </authorList>
    </citation>
    <scope>NUCLEOTIDE SEQUENCE [LARGE SCALE GENOMIC DNA]</scope>
    <source>
        <strain evidence="2 3">P8-A2</strain>
    </source>
</reference>
<evidence type="ECO:0000259" key="1">
    <source>
        <dbReference type="Pfam" id="PF12680"/>
    </source>
</evidence>
<name>A0ABU3V313_9ACTN</name>
<organism evidence="2 3">
    <name type="scientific">Streptomyces mirabilis</name>
    <dbReference type="NCBI Taxonomy" id="68239"/>
    <lineage>
        <taxon>Bacteria</taxon>
        <taxon>Bacillati</taxon>
        <taxon>Actinomycetota</taxon>
        <taxon>Actinomycetes</taxon>
        <taxon>Kitasatosporales</taxon>
        <taxon>Streptomycetaceae</taxon>
        <taxon>Streptomyces</taxon>
    </lineage>
</organism>
<gene>
    <name evidence="2" type="ORF">PU648_51365</name>
</gene>
<evidence type="ECO:0000313" key="2">
    <source>
        <dbReference type="EMBL" id="MDU9000570.1"/>
    </source>
</evidence>
<sequence>MHQTQTQTQTQAERNKAVILEILTTAFSSKDFTALDRYLHPDYVQHNAFIPPAKAGLRGFIADLPDTTRYEPGAIIAEGDLVMVHGRYSGGLDKPLLGIDIFRFEDGLVVEHWDVLQDEVAAQDTVAGNPMFTNPQAGQADRQA</sequence>
<dbReference type="Pfam" id="PF12680">
    <property type="entry name" value="SnoaL_2"/>
    <property type="match status" value="1"/>
</dbReference>
<dbReference type="Proteomes" id="UP001257627">
    <property type="component" value="Unassembled WGS sequence"/>
</dbReference>
<dbReference type="EMBL" id="JARAKF010000001">
    <property type="protein sequence ID" value="MDU9000570.1"/>
    <property type="molecule type" value="Genomic_DNA"/>
</dbReference>
<dbReference type="SUPFAM" id="SSF54427">
    <property type="entry name" value="NTF2-like"/>
    <property type="match status" value="1"/>
</dbReference>
<keyword evidence="3" id="KW-1185">Reference proteome</keyword>
<dbReference type="RefSeq" id="WP_316737264.1">
    <property type="nucleotide sequence ID" value="NZ_JARAKF010000001.1"/>
</dbReference>
<protein>
    <submittedName>
        <fullName evidence="2">Nuclear transport factor 2 family protein</fullName>
    </submittedName>
</protein>
<proteinExistence type="predicted"/>